<sequence length="440" mass="50457">MTIKEPLFENPFVGYAYSYPHKQAYRPFESAIPLKALWQDEPTENLFLYVHVPFCEMRCGFCNLFTVANPKGNVEEQYIHALKTQATIVKEEIGPSQFARLAVGGGTPTFLELPLLEQLFSIIQHNMETNTRDVPFSFEMSPKTITPEKLNFLYQNGVDRVSIGIQSFVENEQKTLGRPQKNKEVFDALAMIRAVDFKTLNLDLIYGAYGQNADSWLFSLQSAMAYKPEEIFIYPLYTRPLTGIEKMAKNEIDNRFHLYLLAKEYLTSQGYEQISMRMFRLKSIDKTADNLQYCCQEDGMLGLGAGARSYTKYVHYSSEYAVGSKNVKSIIQNYIAKTSVDYAVADYGIKLNDDERKRRYLIKSILQVAGLDKRQYQAFFKSDVLADYPQLIQLIESGLCFIENDTYIRLTSEGIDLSDAIGPWLYSDEIVAKMQDFDLK</sequence>
<evidence type="ECO:0000313" key="3">
    <source>
        <dbReference type="Proteomes" id="UP000008461"/>
    </source>
</evidence>
<dbReference type="AlphaFoldDB" id="F4KRL8"/>
<dbReference type="PANTHER" id="PTHR13932">
    <property type="entry name" value="COPROPORPHYRINIGEN III OXIDASE"/>
    <property type="match status" value="1"/>
</dbReference>
<keyword evidence="3" id="KW-1185">Reference proteome</keyword>
<evidence type="ECO:0000259" key="1">
    <source>
        <dbReference type="PROSITE" id="PS51918"/>
    </source>
</evidence>
<dbReference type="RefSeq" id="WP_013763562.1">
    <property type="nucleotide sequence ID" value="NC_015510.1"/>
</dbReference>
<reference evidence="2 3" key="1">
    <citation type="journal article" date="2011" name="Stand. Genomic Sci.">
        <title>Complete genome sequence of Haliscomenobacter hydrossis type strain (O).</title>
        <authorList>
            <consortium name="US DOE Joint Genome Institute (JGI-PGF)"/>
            <person name="Daligault H."/>
            <person name="Lapidus A."/>
            <person name="Zeytun A."/>
            <person name="Nolan M."/>
            <person name="Lucas S."/>
            <person name="Del Rio T.G."/>
            <person name="Tice H."/>
            <person name="Cheng J.F."/>
            <person name="Tapia R."/>
            <person name="Han C."/>
            <person name="Goodwin L."/>
            <person name="Pitluck S."/>
            <person name="Liolios K."/>
            <person name="Pagani I."/>
            <person name="Ivanova N."/>
            <person name="Huntemann M."/>
            <person name="Mavromatis K."/>
            <person name="Mikhailova N."/>
            <person name="Pati A."/>
            <person name="Chen A."/>
            <person name="Palaniappan K."/>
            <person name="Land M."/>
            <person name="Hauser L."/>
            <person name="Brambilla E.M."/>
            <person name="Rohde M."/>
            <person name="Verbarg S."/>
            <person name="Goker M."/>
            <person name="Bristow J."/>
            <person name="Eisen J.A."/>
            <person name="Markowitz V."/>
            <person name="Hugenholtz P."/>
            <person name="Kyrpides N.C."/>
            <person name="Klenk H.P."/>
            <person name="Woyke T."/>
        </authorList>
    </citation>
    <scope>NUCLEOTIDE SEQUENCE [LARGE SCALE GENOMIC DNA]</scope>
    <source>
        <strain evidence="3">ATCC 27775 / DSM 1100 / LMG 10767 / O</strain>
    </source>
</reference>
<feature type="domain" description="Radical SAM core" evidence="1">
    <location>
        <begin position="40"/>
        <end position="272"/>
    </location>
</feature>
<dbReference type="SFLD" id="SFLDG01065">
    <property type="entry name" value="anaerobic_coproporphyrinogen-I"/>
    <property type="match status" value="1"/>
</dbReference>
<proteinExistence type="predicted"/>
<evidence type="ECO:0000313" key="2">
    <source>
        <dbReference type="EMBL" id="AEE49007.1"/>
    </source>
</evidence>
<accession>F4KRL8</accession>
<dbReference type="Proteomes" id="UP000008461">
    <property type="component" value="Chromosome"/>
</dbReference>
<dbReference type="SMART" id="SM00729">
    <property type="entry name" value="Elp3"/>
    <property type="match status" value="1"/>
</dbReference>
<dbReference type="OrthoDB" id="9808022at2"/>
<protein>
    <submittedName>
        <fullName evidence="2">Radical SAM domain protein</fullName>
    </submittedName>
</protein>
<dbReference type="GO" id="GO:0051539">
    <property type="term" value="F:4 iron, 4 sulfur cluster binding"/>
    <property type="evidence" value="ECO:0007669"/>
    <property type="project" value="TreeGrafter"/>
</dbReference>
<dbReference type="GO" id="GO:0006779">
    <property type="term" value="P:porphyrin-containing compound biosynthetic process"/>
    <property type="evidence" value="ECO:0007669"/>
    <property type="project" value="TreeGrafter"/>
</dbReference>
<dbReference type="KEGG" id="hhy:Halhy_1109"/>
<dbReference type="STRING" id="760192.Halhy_1109"/>
<dbReference type="InterPro" id="IPR006638">
    <property type="entry name" value="Elp3/MiaA/NifB-like_rSAM"/>
</dbReference>
<gene>
    <name evidence="2" type="ordered locus">Halhy_1109</name>
</gene>
<dbReference type="GO" id="GO:0005737">
    <property type="term" value="C:cytoplasm"/>
    <property type="evidence" value="ECO:0007669"/>
    <property type="project" value="TreeGrafter"/>
</dbReference>
<dbReference type="GO" id="GO:0003824">
    <property type="term" value="F:catalytic activity"/>
    <property type="evidence" value="ECO:0007669"/>
    <property type="project" value="InterPro"/>
</dbReference>
<dbReference type="InterPro" id="IPR034505">
    <property type="entry name" value="Coproporphyrinogen-III_oxidase"/>
</dbReference>
<dbReference type="InterPro" id="IPR058240">
    <property type="entry name" value="rSAM_sf"/>
</dbReference>
<dbReference type="Gene3D" id="3.30.750.200">
    <property type="match status" value="1"/>
</dbReference>
<dbReference type="InterPro" id="IPR007197">
    <property type="entry name" value="rSAM"/>
</dbReference>
<name>F4KRL8_HALH1</name>
<dbReference type="HOGENOM" id="CLU_027579_7_1_10"/>
<reference key="2">
    <citation type="submission" date="2011-04" db="EMBL/GenBank/DDBJ databases">
        <title>Complete sequence of chromosome of Haliscomenobacter hydrossis DSM 1100.</title>
        <authorList>
            <consortium name="US DOE Joint Genome Institute (JGI-PGF)"/>
            <person name="Lucas S."/>
            <person name="Han J."/>
            <person name="Lapidus A."/>
            <person name="Bruce D."/>
            <person name="Goodwin L."/>
            <person name="Pitluck S."/>
            <person name="Peters L."/>
            <person name="Kyrpides N."/>
            <person name="Mavromatis K."/>
            <person name="Ivanova N."/>
            <person name="Ovchinnikova G."/>
            <person name="Pagani I."/>
            <person name="Daligault H."/>
            <person name="Detter J.C."/>
            <person name="Han C."/>
            <person name="Land M."/>
            <person name="Hauser L."/>
            <person name="Markowitz V."/>
            <person name="Cheng J.-F."/>
            <person name="Hugenholtz P."/>
            <person name="Woyke T."/>
            <person name="Wu D."/>
            <person name="Verbarg S."/>
            <person name="Frueling A."/>
            <person name="Brambilla E."/>
            <person name="Klenk H.-P."/>
            <person name="Eisen J.A."/>
        </authorList>
    </citation>
    <scope>NUCLEOTIDE SEQUENCE</scope>
    <source>
        <strain>DSM 1100</strain>
    </source>
</reference>
<dbReference type="NCBIfam" id="NF006067">
    <property type="entry name" value="PRK08208.1"/>
    <property type="match status" value="1"/>
</dbReference>
<dbReference type="CDD" id="cd01335">
    <property type="entry name" value="Radical_SAM"/>
    <property type="match status" value="1"/>
</dbReference>
<dbReference type="eggNOG" id="COG0635">
    <property type="taxonomic scope" value="Bacteria"/>
</dbReference>
<organism evidence="2 3">
    <name type="scientific">Haliscomenobacter hydrossis (strain ATCC 27775 / DSM 1100 / LMG 10767 / O)</name>
    <dbReference type="NCBI Taxonomy" id="760192"/>
    <lineage>
        <taxon>Bacteria</taxon>
        <taxon>Pseudomonadati</taxon>
        <taxon>Bacteroidota</taxon>
        <taxon>Saprospiria</taxon>
        <taxon>Saprospirales</taxon>
        <taxon>Haliscomenobacteraceae</taxon>
        <taxon>Haliscomenobacter</taxon>
    </lineage>
</organism>
<dbReference type="EMBL" id="CP002691">
    <property type="protein sequence ID" value="AEE49007.1"/>
    <property type="molecule type" value="Genomic_DNA"/>
</dbReference>
<dbReference type="SUPFAM" id="SSF102114">
    <property type="entry name" value="Radical SAM enzymes"/>
    <property type="match status" value="1"/>
</dbReference>
<dbReference type="SFLD" id="SFLDS00029">
    <property type="entry name" value="Radical_SAM"/>
    <property type="match status" value="1"/>
</dbReference>
<dbReference type="Pfam" id="PF04055">
    <property type="entry name" value="Radical_SAM"/>
    <property type="match status" value="1"/>
</dbReference>
<dbReference type="PROSITE" id="PS51918">
    <property type="entry name" value="RADICAL_SAM"/>
    <property type="match status" value="1"/>
</dbReference>
<dbReference type="PANTHER" id="PTHR13932:SF5">
    <property type="entry name" value="RADICAL S-ADENOSYL METHIONINE DOMAIN-CONTAINING PROTEIN 1, MITOCHONDRIAL"/>
    <property type="match status" value="1"/>
</dbReference>